<dbReference type="KEGG" id="ptq:P700755_001798"/>
<evidence type="ECO:0000256" key="1">
    <source>
        <dbReference type="ARBA" id="ARBA00001353"/>
    </source>
</evidence>
<organism evidence="8 9">
    <name type="scientific">Psychroflexus torquis (strain ATCC 700755 / CIP 106069 / ACAM 623)</name>
    <dbReference type="NCBI Taxonomy" id="313595"/>
    <lineage>
        <taxon>Bacteria</taxon>
        <taxon>Pseudomonadati</taxon>
        <taxon>Bacteroidota</taxon>
        <taxon>Flavobacteriia</taxon>
        <taxon>Flavobacteriales</taxon>
        <taxon>Flavobacteriaceae</taxon>
        <taxon>Psychroflexus</taxon>
    </lineage>
</organism>
<dbReference type="AlphaFoldDB" id="K4IDH6"/>
<dbReference type="InterPro" id="IPR006157">
    <property type="entry name" value="FolB_dom"/>
</dbReference>
<dbReference type="STRING" id="313595.P700755_001798"/>
<keyword evidence="5 6" id="KW-0456">Lyase</keyword>
<dbReference type="eggNOG" id="COG1539">
    <property type="taxonomic scope" value="Bacteria"/>
</dbReference>
<dbReference type="UniPathway" id="UPA00077">
    <property type="reaction ID" value="UER00154"/>
</dbReference>
<dbReference type="PANTHER" id="PTHR42844:SF1">
    <property type="entry name" value="DIHYDRONEOPTERIN ALDOLASE 1-RELATED"/>
    <property type="match status" value="1"/>
</dbReference>
<evidence type="ECO:0000256" key="5">
    <source>
        <dbReference type="ARBA" id="ARBA00023239"/>
    </source>
</evidence>
<dbReference type="EMBL" id="CP003879">
    <property type="protein sequence ID" value="AFU68632.1"/>
    <property type="molecule type" value="Genomic_DNA"/>
</dbReference>
<dbReference type="GO" id="GO:0046656">
    <property type="term" value="P:folic acid biosynthetic process"/>
    <property type="evidence" value="ECO:0007669"/>
    <property type="project" value="UniProtKB-UniRule"/>
</dbReference>
<dbReference type="Pfam" id="PF02152">
    <property type="entry name" value="FolB"/>
    <property type="match status" value="1"/>
</dbReference>
<proteinExistence type="inferred from homology"/>
<comment type="catalytic activity">
    <reaction evidence="1 6">
        <text>7,8-dihydroneopterin = 6-hydroxymethyl-7,8-dihydropterin + glycolaldehyde</text>
        <dbReference type="Rhea" id="RHEA:10540"/>
        <dbReference type="ChEBI" id="CHEBI:17001"/>
        <dbReference type="ChEBI" id="CHEBI:17071"/>
        <dbReference type="ChEBI" id="CHEBI:44841"/>
        <dbReference type="EC" id="4.1.2.25"/>
    </reaction>
</comment>
<evidence type="ECO:0000256" key="4">
    <source>
        <dbReference type="ARBA" id="ARBA00022909"/>
    </source>
</evidence>
<dbReference type="GO" id="GO:0005737">
    <property type="term" value="C:cytoplasm"/>
    <property type="evidence" value="ECO:0007669"/>
    <property type="project" value="TreeGrafter"/>
</dbReference>
<comment type="similarity">
    <text evidence="3 6">Belongs to the DHNA family.</text>
</comment>
<keyword evidence="9" id="KW-1185">Reference proteome</keyword>
<keyword evidence="4 6" id="KW-0289">Folate biosynthesis</keyword>
<dbReference type="Gene3D" id="3.30.1130.10">
    <property type="match status" value="1"/>
</dbReference>
<reference evidence="8" key="1">
    <citation type="submission" date="2006-03" db="EMBL/GenBank/DDBJ databases">
        <authorList>
            <person name="Bowman J."/>
            <person name="Ferriera S."/>
            <person name="Johnson J."/>
            <person name="Kravitz S."/>
            <person name="Halpern A."/>
            <person name="Remington K."/>
            <person name="Beeson K."/>
            <person name="Tran B."/>
            <person name="Rogers Y.-H."/>
            <person name="Friedman R."/>
            <person name="Venter J.C."/>
        </authorList>
    </citation>
    <scope>NUCLEOTIDE SEQUENCE [LARGE SCALE GENOMIC DNA]</scope>
    <source>
        <strain evidence="8">ATCC 700755</strain>
    </source>
</reference>
<dbReference type="SUPFAM" id="SSF55620">
    <property type="entry name" value="Tetrahydrobiopterin biosynthesis enzymes-like"/>
    <property type="match status" value="1"/>
</dbReference>
<reference evidence="8" key="2">
    <citation type="submission" date="2012-09" db="EMBL/GenBank/DDBJ databases">
        <title>The complete sequence of Psychroflexus torquis an extreme psychrophile from sea-ice that is stimulated by light.</title>
        <authorList>
            <person name="Feng S."/>
            <person name="Powell S.M."/>
            <person name="Bowman J.P."/>
        </authorList>
    </citation>
    <scope>NUCLEOTIDE SEQUENCE [LARGE SCALE GENOMIC DNA]</scope>
    <source>
        <strain evidence="8">ATCC 700755</strain>
    </source>
</reference>
<dbReference type="RefSeq" id="WP_015024225.1">
    <property type="nucleotide sequence ID" value="NC_018721.1"/>
</dbReference>
<dbReference type="EC" id="4.1.2.25" evidence="6"/>
<evidence type="ECO:0000313" key="9">
    <source>
        <dbReference type="Proteomes" id="UP000008514"/>
    </source>
</evidence>
<evidence type="ECO:0000256" key="3">
    <source>
        <dbReference type="ARBA" id="ARBA00005708"/>
    </source>
</evidence>
<gene>
    <name evidence="8" type="ordered locus">P700755_001798</name>
</gene>
<dbReference type="NCBIfam" id="TIGR00526">
    <property type="entry name" value="folB_dom"/>
    <property type="match status" value="1"/>
</dbReference>
<name>K4IDH6_PSYTT</name>
<dbReference type="InterPro" id="IPR006156">
    <property type="entry name" value="Dihydroneopterin_aldolase"/>
</dbReference>
<evidence type="ECO:0000256" key="6">
    <source>
        <dbReference type="RuleBase" id="RU362079"/>
    </source>
</evidence>
<dbReference type="GO" id="GO:0004150">
    <property type="term" value="F:dihydroneopterin aldolase activity"/>
    <property type="evidence" value="ECO:0007669"/>
    <property type="project" value="UniProtKB-UniRule"/>
</dbReference>
<sequence length="130" mass="14476">MKVGLSLFKKPLDTINLNNIRVYAYHGCLPEETKIGSDYKVDISVDANLDISAESDELSDTVDYVHLNKIVKEEMAIASKLLEHVAKRILDRIFAELEIVKKAKVKVAKLNPPLGGDVEDVNITLSKKRG</sequence>
<protein>
    <recommendedName>
        <fullName evidence="6">7,8-dihydroneopterin aldolase</fullName>
        <ecNumber evidence="6">4.1.2.25</ecNumber>
    </recommendedName>
</protein>
<dbReference type="PANTHER" id="PTHR42844">
    <property type="entry name" value="DIHYDRONEOPTERIN ALDOLASE 1-RELATED"/>
    <property type="match status" value="1"/>
</dbReference>
<evidence type="ECO:0000259" key="7">
    <source>
        <dbReference type="SMART" id="SM00905"/>
    </source>
</evidence>
<feature type="domain" description="Dihydroneopterin aldolase/epimerase" evidence="7">
    <location>
        <begin position="15"/>
        <end position="127"/>
    </location>
</feature>
<comment type="pathway">
    <text evidence="2 6">Cofactor biosynthesis; tetrahydrofolate biosynthesis; 2-amino-4-hydroxy-6-hydroxymethyl-7,8-dihydropteridine diphosphate from 7,8-dihydroneopterin triphosphate: step 3/4.</text>
</comment>
<comment type="function">
    <text evidence="6">Catalyzes the conversion of 7,8-dihydroneopterin to 6-hydroxymethyl-7,8-dihydropterin.</text>
</comment>
<dbReference type="Proteomes" id="UP000008514">
    <property type="component" value="Chromosome"/>
</dbReference>
<dbReference type="SMART" id="SM00905">
    <property type="entry name" value="FolB"/>
    <property type="match status" value="1"/>
</dbReference>
<evidence type="ECO:0000313" key="8">
    <source>
        <dbReference type="EMBL" id="AFU68632.1"/>
    </source>
</evidence>
<dbReference type="GO" id="GO:0046654">
    <property type="term" value="P:tetrahydrofolate biosynthetic process"/>
    <property type="evidence" value="ECO:0007669"/>
    <property type="project" value="UniProtKB-UniRule"/>
</dbReference>
<evidence type="ECO:0000256" key="2">
    <source>
        <dbReference type="ARBA" id="ARBA00005013"/>
    </source>
</evidence>
<dbReference type="NCBIfam" id="TIGR00525">
    <property type="entry name" value="folB"/>
    <property type="match status" value="1"/>
</dbReference>
<accession>K4IDH6</accession>
<dbReference type="InterPro" id="IPR043133">
    <property type="entry name" value="GTP-CH-I_C/QueF"/>
</dbReference>
<dbReference type="HOGENOM" id="CLU_112632_1_2_10"/>